<dbReference type="EMBL" id="NHTK01004071">
    <property type="protein sequence ID" value="PPQ88327.1"/>
    <property type="molecule type" value="Genomic_DNA"/>
</dbReference>
<gene>
    <name evidence="2" type="ORF">CVT24_010040</name>
</gene>
<evidence type="ECO:0000313" key="3">
    <source>
        <dbReference type="Proteomes" id="UP000284842"/>
    </source>
</evidence>
<evidence type="ECO:0000313" key="2">
    <source>
        <dbReference type="EMBL" id="PPQ88327.1"/>
    </source>
</evidence>
<evidence type="ECO:0000256" key="1">
    <source>
        <dbReference type="SAM" id="MobiDB-lite"/>
    </source>
</evidence>
<protein>
    <recommendedName>
        <fullName evidence="4">Retrotransposon gag domain-containing protein</fullName>
    </recommendedName>
</protein>
<feature type="compositionally biased region" description="Basic and acidic residues" evidence="1">
    <location>
        <begin position="24"/>
        <end position="39"/>
    </location>
</feature>
<dbReference type="InParanoid" id="A0A409XCD6"/>
<keyword evidence="3" id="KW-1185">Reference proteome</keyword>
<accession>A0A409XCD6</accession>
<dbReference type="AlphaFoldDB" id="A0A409XCD6"/>
<dbReference type="Proteomes" id="UP000284842">
    <property type="component" value="Unassembled WGS sequence"/>
</dbReference>
<organism evidence="2 3">
    <name type="scientific">Panaeolus cyanescens</name>
    <dbReference type="NCBI Taxonomy" id="181874"/>
    <lineage>
        <taxon>Eukaryota</taxon>
        <taxon>Fungi</taxon>
        <taxon>Dikarya</taxon>
        <taxon>Basidiomycota</taxon>
        <taxon>Agaricomycotina</taxon>
        <taxon>Agaricomycetes</taxon>
        <taxon>Agaricomycetidae</taxon>
        <taxon>Agaricales</taxon>
        <taxon>Agaricineae</taxon>
        <taxon>Galeropsidaceae</taxon>
        <taxon>Panaeolus</taxon>
    </lineage>
</organism>
<sequence>MKKSQKKASPKWSEQMEEDDEELYGGKDGMDKGKGREEVANDEVADRDERGAGEEEDDESNERSSRGSMGTVDEELIPLSKTALASLLGSTIQQLVLAGVLNSNAPNPSATATSTSIAKTKRHKIPDPAPYNGDPKLADEFLLACSSSFLGDPDGFKDDITKILFALSLMQEGKAGMWKMKCLREMKEGSWRLRKWDDFEKIFRTIFVNPWEEAEVEREMYSLVQGSERAVLFFLELELLMDRILFPR</sequence>
<feature type="region of interest" description="Disordered" evidence="1">
    <location>
        <begin position="1"/>
        <end position="73"/>
    </location>
</feature>
<name>A0A409XCD6_9AGAR</name>
<dbReference type="OrthoDB" id="2895259at2759"/>
<feature type="compositionally biased region" description="Low complexity" evidence="1">
    <location>
        <begin position="103"/>
        <end position="116"/>
    </location>
</feature>
<proteinExistence type="predicted"/>
<feature type="region of interest" description="Disordered" evidence="1">
    <location>
        <begin position="103"/>
        <end position="128"/>
    </location>
</feature>
<comment type="caution">
    <text evidence="2">The sequence shown here is derived from an EMBL/GenBank/DDBJ whole genome shotgun (WGS) entry which is preliminary data.</text>
</comment>
<feature type="non-terminal residue" evidence="2">
    <location>
        <position position="248"/>
    </location>
</feature>
<dbReference type="STRING" id="181874.A0A409XCD6"/>
<evidence type="ECO:0008006" key="4">
    <source>
        <dbReference type="Google" id="ProtNLM"/>
    </source>
</evidence>
<reference evidence="2 3" key="1">
    <citation type="journal article" date="2018" name="Evol. Lett.">
        <title>Horizontal gene cluster transfer increased hallucinogenic mushroom diversity.</title>
        <authorList>
            <person name="Reynolds H.T."/>
            <person name="Vijayakumar V."/>
            <person name="Gluck-Thaler E."/>
            <person name="Korotkin H.B."/>
            <person name="Matheny P.B."/>
            <person name="Slot J.C."/>
        </authorList>
    </citation>
    <scope>NUCLEOTIDE SEQUENCE [LARGE SCALE GENOMIC DNA]</scope>
    <source>
        <strain evidence="2 3">2629</strain>
    </source>
</reference>